<feature type="domain" description="Nucleotidyl transferase" evidence="14">
    <location>
        <begin position="2"/>
        <end position="231"/>
    </location>
</feature>
<dbReference type="PANTHER" id="PTHR43584">
    <property type="entry name" value="NUCLEOTIDYL TRANSFERASE"/>
    <property type="match status" value="1"/>
</dbReference>
<evidence type="ECO:0000256" key="2">
    <source>
        <dbReference type="ARBA" id="ARBA00005208"/>
    </source>
</evidence>
<evidence type="ECO:0000256" key="12">
    <source>
        <dbReference type="ARBA" id="ARBA00048247"/>
    </source>
</evidence>
<dbReference type="EC" id="2.7.7.23" evidence="6"/>
<dbReference type="InterPro" id="IPR005835">
    <property type="entry name" value="NTP_transferase_dom"/>
</dbReference>
<evidence type="ECO:0000259" key="15">
    <source>
        <dbReference type="Pfam" id="PF25087"/>
    </source>
</evidence>
<sequence>MKAVILAAGEGTRLEPLTESRPKPMLPVANRPLLEHVLDAVKRAGITDVVLVVGYKRERIQSHFGDGDEWGVDIEYAVQRKQLGTGHAVLQAESHVDGPFVALNGDRIIDASAIERVIDRQEETKGTTIAVTRADQPSNYGVVSLDGESVADIVEKPPRHAAPSDVVNAGIYGFDQRIFDALRETEADGELGITDTLRGLTTDGSVTAVMVRERWLDVSYLWDILDVNAQVVARREAGSARVADSASAIGDVALGADVRLQPGARVLAGTALGDNVEIGANAVVANSVVLPDATIGAGAVVRDAVVGENATVEANATIAGGDADLVVNRRVHENVRLGGVVGDNARVGGATTLAPGSVLGNRTDVETGSVIDGRIPSDAVVRRA</sequence>
<evidence type="ECO:0000256" key="4">
    <source>
        <dbReference type="ARBA" id="ARBA00007947"/>
    </source>
</evidence>
<dbReference type="Pfam" id="PF25087">
    <property type="entry name" value="GMPPB_C"/>
    <property type="match status" value="1"/>
</dbReference>
<evidence type="ECO:0000256" key="1">
    <source>
        <dbReference type="ARBA" id="ARBA00005166"/>
    </source>
</evidence>
<dbReference type="InterPro" id="IPR023915">
    <property type="entry name" value="Bifunctiontional_GlmU_arc-type"/>
</dbReference>
<dbReference type="InterPro" id="IPR011004">
    <property type="entry name" value="Trimer_LpxA-like_sf"/>
</dbReference>
<evidence type="ECO:0000313" key="17">
    <source>
        <dbReference type="Proteomes" id="UP000607197"/>
    </source>
</evidence>
<keyword evidence="17" id="KW-1185">Reference proteome</keyword>
<evidence type="ECO:0000259" key="14">
    <source>
        <dbReference type="Pfam" id="PF00483"/>
    </source>
</evidence>
<reference evidence="16" key="1">
    <citation type="journal article" date="2014" name="Int. J. Syst. Evol. Microbiol.">
        <title>Complete genome sequence of Corynebacterium casei LMG S-19264T (=DSM 44701T), isolated from a smear-ripened cheese.</title>
        <authorList>
            <consortium name="US DOE Joint Genome Institute (JGI-PGF)"/>
            <person name="Walter F."/>
            <person name="Albersmeier A."/>
            <person name="Kalinowski J."/>
            <person name="Ruckert C."/>
        </authorList>
    </citation>
    <scope>NUCLEOTIDE SEQUENCE</scope>
    <source>
        <strain evidence="16">JCM 19596</strain>
    </source>
</reference>
<dbReference type="Proteomes" id="UP000607197">
    <property type="component" value="Unassembled WGS sequence"/>
</dbReference>
<dbReference type="InterPro" id="IPR056729">
    <property type="entry name" value="GMPPB_C"/>
</dbReference>
<dbReference type="GO" id="GO:0006048">
    <property type="term" value="P:UDP-N-acetylglucosamine biosynthetic process"/>
    <property type="evidence" value="ECO:0007669"/>
    <property type="project" value="UniProtKB-UniPathway"/>
</dbReference>
<evidence type="ECO:0000256" key="9">
    <source>
        <dbReference type="ARBA" id="ARBA00022695"/>
    </source>
</evidence>
<dbReference type="SUPFAM" id="SSF51161">
    <property type="entry name" value="Trimeric LpxA-like enzymes"/>
    <property type="match status" value="1"/>
</dbReference>
<evidence type="ECO:0000256" key="5">
    <source>
        <dbReference type="ARBA" id="ARBA00012225"/>
    </source>
</evidence>
<dbReference type="AlphaFoldDB" id="A0A830FC13"/>
<keyword evidence="8 16" id="KW-0808">Transferase</keyword>
<feature type="domain" description="Mannose-1-phosphate guanyltransferase C-terminal" evidence="15">
    <location>
        <begin position="249"/>
        <end position="362"/>
    </location>
</feature>
<comment type="catalytic activity">
    <reaction evidence="13">
        <text>N-acetyl-alpha-D-glucosamine 1-phosphate + UTP + H(+) = UDP-N-acetyl-alpha-D-glucosamine + diphosphate</text>
        <dbReference type="Rhea" id="RHEA:13509"/>
        <dbReference type="ChEBI" id="CHEBI:15378"/>
        <dbReference type="ChEBI" id="CHEBI:33019"/>
        <dbReference type="ChEBI" id="CHEBI:46398"/>
        <dbReference type="ChEBI" id="CHEBI:57705"/>
        <dbReference type="ChEBI" id="CHEBI:57776"/>
        <dbReference type="EC" id="2.7.7.23"/>
    </reaction>
</comment>
<keyword evidence="11" id="KW-0012">Acyltransferase</keyword>
<comment type="similarity">
    <text evidence="3">In the C-terminal section; belongs to the transferase hexapeptide repeat family.</text>
</comment>
<proteinExistence type="inferred from homology"/>
<evidence type="ECO:0000256" key="10">
    <source>
        <dbReference type="ARBA" id="ARBA00023268"/>
    </source>
</evidence>
<evidence type="ECO:0000256" key="7">
    <source>
        <dbReference type="ARBA" id="ARBA00013414"/>
    </source>
</evidence>
<evidence type="ECO:0000256" key="6">
    <source>
        <dbReference type="ARBA" id="ARBA00012457"/>
    </source>
</evidence>
<keyword evidence="10" id="KW-0511">Multifunctional enzyme</keyword>
<evidence type="ECO:0000256" key="3">
    <source>
        <dbReference type="ARBA" id="ARBA00007707"/>
    </source>
</evidence>
<evidence type="ECO:0000256" key="11">
    <source>
        <dbReference type="ARBA" id="ARBA00023315"/>
    </source>
</evidence>
<gene>
    <name evidence="16" type="ORF">GCM10009039_17200</name>
</gene>
<dbReference type="NCBIfam" id="TIGR03992">
    <property type="entry name" value="Arch_glmU"/>
    <property type="match status" value="1"/>
</dbReference>
<dbReference type="OrthoDB" id="15372at2157"/>
<organism evidence="16 17">
    <name type="scientific">Halocalculus aciditolerans</name>
    <dbReference type="NCBI Taxonomy" id="1383812"/>
    <lineage>
        <taxon>Archaea</taxon>
        <taxon>Methanobacteriati</taxon>
        <taxon>Methanobacteriota</taxon>
        <taxon>Stenosarchaea group</taxon>
        <taxon>Halobacteria</taxon>
        <taxon>Halobacteriales</taxon>
        <taxon>Halobacteriaceae</taxon>
        <taxon>Halocalculus</taxon>
    </lineage>
</organism>
<dbReference type="EMBL" id="BMPG01000002">
    <property type="protein sequence ID" value="GGL59542.1"/>
    <property type="molecule type" value="Genomic_DNA"/>
</dbReference>
<comment type="catalytic activity">
    <reaction evidence="12">
        <text>alpha-D-glucosamine 1-phosphate + acetyl-CoA = N-acetyl-alpha-D-glucosamine 1-phosphate + CoA + H(+)</text>
        <dbReference type="Rhea" id="RHEA:13725"/>
        <dbReference type="ChEBI" id="CHEBI:15378"/>
        <dbReference type="ChEBI" id="CHEBI:57287"/>
        <dbReference type="ChEBI" id="CHEBI:57288"/>
        <dbReference type="ChEBI" id="CHEBI:57776"/>
        <dbReference type="ChEBI" id="CHEBI:58516"/>
        <dbReference type="EC" id="2.3.1.157"/>
    </reaction>
</comment>
<comment type="similarity">
    <text evidence="4">In the N-terminal section; belongs to the N-acetylglucosamine-1-phosphate uridyltransferase family.</text>
</comment>
<dbReference type="Pfam" id="PF00483">
    <property type="entry name" value="NTP_transferase"/>
    <property type="match status" value="1"/>
</dbReference>
<dbReference type="InterPro" id="IPR050065">
    <property type="entry name" value="GlmU-like"/>
</dbReference>
<comment type="pathway">
    <text evidence="2">Nucleotide-sugar biosynthesis; UDP-N-acetyl-alpha-D-glucosamine biosynthesis; UDP-N-acetyl-alpha-D-glucosamine from N-acetyl-alpha-D-glucosamine 1-phosphate: step 1/1.</text>
</comment>
<dbReference type="EC" id="2.3.1.157" evidence="5"/>
<dbReference type="Gene3D" id="3.90.550.10">
    <property type="entry name" value="Spore Coat Polysaccharide Biosynthesis Protein SpsA, Chain A"/>
    <property type="match status" value="1"/>
</dbReference>
<comment type="pathway">
    <text evidence="1">Nucleotide-sugar biosynthesis; UDP-N-acetyl-alpha-D-glucosamine biosynthesis; N-acetyl-alpha-D-glucosamine 1-phosphate from alpha-D-glucosamine 6-phosphate (route II): step 2/2.</text>
</comment>
<protein>
    <recommendedName>
        <fullName evidence="7">Bifunctional protein GlmU</fullName>
        <ecNumber evidence="5">2.3.1.157</ecNumber>
        <ecNumber evidence="6">2.7.7.23</ecNumber>
    </recommendedName>
</protein>
<comment type="caution">
    <text evidence="16">The sequence shown here is derived from an EMBL/GenBank/DDBJ whole genome shotgun (WGS) entry which is preliminary data.</text>
</comment>
<dbReference type="GO" id="GO:0019134">
    <property type="term" value="F:glucosamine-1-phosphate N-acetyltransferase activity"/>
    <property type="evidence" value="ECO:0007669"/>
    <property type="project" value="UniProtKB-EC"/>
</dbReference>
<dbReference type="GO" id="GO:0003977">
    <property type="term" value="F:UDP-N-acetylglucosamine diphosphorylase activity"/>
    <property type="evidence" value="ECO:0007669"/>
    <property type="project" value="UniProtKB-EC"/>
</dbReference>
<accession>A0A830FC13</accession>
<dbReference type="InterPro" id="IPR029044">
    <property type="entry name" value="Nucleotide-diphossugar_trans"/>
</dbReference>
<dbReference type="SUPFAM" id="SSF53448">
    <property type="entry name" value="Nucleotide-diphospho-sugar transferases"/>
    <property type="match status" value="1"/>
</dbReference>
<dbReference type="Gene3D" id="2.160.10.10">
    <property type="entry name" value="Hexapeptide repeat proteins"/>
    <property type="match status" value="1"/>
</dbReference>
<dbReference type="RefSeq" id="WP_188977957.1">
    <property type="nucleotide sequence ID" value="NZ_BMPG01000002.1"/>
</dbReference>
<evidence type="ECO:0000256" key="8">
    <source>
        <dbReference type="ARBA" id="ARBA00022679"/>
    </source>
</evidence>
<reference evidence="16" key="2">
    <citation type="submission" date="2020-09" db="EMBL/GenBank/DDBJ databases">
        <authorList>
            <person name="Sun Q."/>
            <person name="Ohkuma M."/>
        </authorList>
    </citation>
    <scope>NUCLEOTIDE SEQUENCE</scope>
    <source>
        <strain evidence="16">JCM 19596</strain>
    </source>
</reference>
<evidence type="ECO:0000313" key="16">
    <source>
        <dbReference type="EMBL" id="GGL59542.1"/>
    </source>
</evidence>
<evidence type="ECO:0000256" key="13">
    <source>
        <dbReference type="ARBA" id="ARBA00048493"/>
    </source>
</evidence>
<name>A0A830FC13_9EURY</name>
<dbReference type="CDD" id="cd04181">
    <property type="entry name" value="NTP_transferase"/>
    <property type="match status" value="1"/>
</dbReference>
<dbReference type="UniPathway" id="UPA00113">
    <property type="reaction ID" value="UER00532"/>
</dbReference>
<keyword evidence="9" id="KW-0548">Nucleotidyltransferase</keyword>
<dbReference type="PANTHER" id="PTHR43584:SF8">
    <property type="entry name" value="N-ACETYLMURAMATE ALPHA-1-PHOSPHATE URIDYLYLTRANSFERASE"/>
    <property type="match status" value="1"/>
</dbReference>